<dbReference type="SUPFAM" id="SSF118196">
    <property type="entry name" value="YaeB-like"/>
    <property type="match status" value="1"/>
</dbReference>
<gene>
    <name evidence="4" type="primary">LOC112286836</name>
</gene>
<dbReference type="NCBIfam" id="TIGR00104">
    <property type="entry name" value="tRNA_TsaA"/>
    <property type="match status" value="1"/>
</dbReference>
<dbReference type="InterPro" id="IPR036414">
    <property type="entry name" value="YaeB_N_sf"/>
</dbReference>
<dbReference type="CDD" id="cd09281">
    <property type="entry name" value="UPF0066"/>
    <property type="match status" value="1"/>
</dbReference>
<feature type="domain" description="TsaA-like" evidence="3">
    <location>
        <begin position="117"/>
        <end position="263"/>
    </location>
</feature>
<dbReference type="KEGG" id="ppp:112286835"/>
<dbReference type="FunFam" id="2.40.30.70:FF:000003">
    <property type="entry name" value="tRNA (Adenine(37)-N6)-methyltransferase isoform A"/>
    <property type="match status" value="1"/>
</dbReference>
<dbReference type="Gramene" id="Pp3c9_21480V3.3">
    <property type="protein sequence ID" value="Pp3c9_21480V3.3"/>
    <property type="gene ID" value="Pp3c9_21480"/>
</dbReference>
<dbReference type="PROSITE" id="PS51668">
    <property type="entry name" value="TSAA_2"/>
    <property type="match status" value="1"/>
</dbReference>
<accession>A0A7I4FVZ5</accession>
<reference evidence="4" key="3">
    <citation type="submission" date="2020-12" db="UniProtKB">
        <authorList>
            <consortium name="EnsemblPlants"/>
        </authorList>
    </citation>
    <scope>IDENTIFICATION</scope>
</reference>
<comment type="similarity">
    <text evidence="2">Belongs to the tRNA methyltransferase O family.</text>
</comment>
<sequence length="457" mass="50737">MKRYRSRTGSVETQRRKATLGPKFFLWRIKMGTPSSSSWSVLLAIAAAAATVAVSAFSVQEWKKLLSRRIAELEEQLATAHKQRHAERMGRIRGQRELRQALLNSKDEKSGNASYPMTPIGLIRSCFSTRNGTPRQPMLVTTARASLVLSSKNVAAEALDGLSQYSHCWLIYVFHENTDLPGLWKQPPHKDFKAKVRVPRLDGGKMGVFATRTPHRPCPIGLTVAKVEGIQGATLLLSGADLVDGTPVLDIKPYLPYCDSVPGAIAPSWVKAGGDDDIIAMASVEFTEDFCLDLAKCWDTMGKLSLYSSWMEFQGLVKQVLSRDIRSLSQRQKPHNAILSALNEQYLNAPKDTSSDPLQQALENAENFDQTSVYAGADQSVLIDDKTEDAETSTFEKIERDDKVVYHLVLEGVDISYTLLEDGKVLIEGASLTKVLKPPASRDFDPRNWRHLFSNEA</sequence>
<proteinExistence type="inferred from homology"/>
<dbReference type="EnsemblPlants" id="Pp3c9_21480V3.2">
    <property type="protein sequence ID" value="Pp3c9_21480V3.2"/>
    <property type="gene ID" value="Pp3c9_21480"/>
</dbReference>
<name>A0A7I4FVZ5_PHYPA</name>
<evidence type="ECO:0000313" key="4">
    <source>
        <dbReference type="EnsemblPlants" id="Pp3c9_21480V3.3"/>
    </source>
</evidence>
<evidence type="ECO:0000313" key="5">
    <source>
        <dbReference type="Proteomes" id="UP000006727"/>
    </source>
</evidence>
<dbReference type="AlphaFoldDB" id="A0A7I4FVZ5"/>
<dbReference type="InterPro" id="IPR036413">
    <property type="entry name" value="YaeB-like_sf"/>
</dbReference>
<dbReference type="PANTHER" id="PTHR12818:SF0">
    <property type="entry name" value="TRNA (ADENINE(37)-N6)-METHYLTRANSFERASE"/>
    <property type="match status" value="1"/>
</dbReference>
<dbReference type="OMA" id="HRRICDE"/>
<evidence type="ECO:0000256" key="2">
    <source>
        <dbReference type="ARBA" id="ARBA00033753"/>
    </source>
</evidence>
<keyword evidence="5" id="KW-1185">Reference proteome</keyword>
<evidence type="ECO:0000259" key="3">
    <source>
        <dbReference type="PROSITE" id="PS51668"/>
    </source>
</evidence>
<dbReference type="Gramene" id="Pp3c9_21480V3.2">
    <property type="protein sequence ID" value="Pp3c9_21480V3.2"/>
    <property type="gene ID" value="Pp3c9_21480"/>
</dbReference>
<dbReference type="InterPro" id="IPR040372">
    <property type="entry name" value="YaeB-like"/>
</dbReference>
<protein>
    <recommendedName>
        <fullName evidence="3">TsaA-like domain-containing protein</fullName>
    </recommendedName>
</protein>
<evidence type="ECO:0000256" key="1">
    <source>
        <dbReference type="ARBA" id="ARBA00022691"/>
    </source>
</evidence>
<dbReference type="PANTHER" id="PTHR12818">
    <property type="entry name" value="TRNA (ADENINE(37)-N6)-METHYLTRANSFERASE"/>
    <property type="match status" value="1"/>
</dbReference>
<dbReference type="InterPro" id="IPR023370">
    <property type="entry name" value="TrmO-like_N"/>
</dbReference>
<dbReference type="EnsemblPlants" id="Pp3c9_21480V3.3">
    <property type="protein sequence ID" value="Pp3c9_21480V3.3"/>
    <property type="gene ID" value="Pp3c9_21480"/>
</dbReference>
<reference evidence="4 5" key="1">
    <citation type="journal article" date="2008" name="Science">
        <title>The Physcomitrella genome reveals evolutionary insights into the conquest of land by plants.</title>
        <authorList>
            <person name="Rensing S."/>
            <person name="Lang D."/>
            <person name="Zimmer A."/>
            <person name="Terry A."/>
            <person name="Salamov A."/>
            <person name="Shapiro H."/>
            <person name="Nishiyama T."/>
            <person name="Perroud P.-F."/>
            <person name="Lindquist E."/>
            <person name="Kamisugi Y."/>
            <person name="Tanahashi T."/>
            <person name="Sakakibara K."/>
            <person name="Fujita T."/>
            <person name="Oishi K."/>
            <person name="Shin-I T."/>
            <person name="Kuroki Y."/>
            <person name="Toyoda A."/>
            <person name="Suzuki Y."/>
            <person name="Hashimoto A."/>
            <person name="Yamaguchi K."/>
            <person name="Sugano A."/>
            <person name="Kohara Y."/>
            <person name="Fujiyama A."/>
            <person name="Anterola A."/>
            <person name="Aoki S."/>
            <person name="Ashton N."/>
            <person name="Barbazuk W.B."/>
            <person name="Barker E."/>
            <person name="Bennetzen J."/>
            <person name="Bezanilla M."/>
            <person name="Blankenship R."/>
            <person name="Cho S.H."/>
            <person name="Dutcher S."/>
            <person name="Estelle M."/>
            <person name="Fawcett J.A."/>
            <person name="Gundlach H."/>
            <person name="Hanada K."/>
            <person name="Heyl A."/>
            <person name="Hicks K.A."/>
            <person name="Hugh J."/>
            <person name="Lohr M."/>
            <person name="Mayer K."/>
            <person name="Melkozernov A."/>
            <person name="Murata T."/>
            <person name="Nelson D."/>
            <person name="Pils B."/>
            <person name="Prigge M."/>
            <person name="Reiss B."/>
            <person name="Renner T."/>
            <person name="Rombauts S."/>
            <person name="Rushton P."/>
            <person name="Sanderfoot A."/>
            <person name="Schween G."/>
            <person name="Shiu S.-H."/>
            <person name="Stueber K."/>
            <person name="Theodoulou F.L."/>
            <person name="Tu H."/>
            <person name="Van de Peer Y."/>
            <person name="Verrier P.J."/>
            <person name="Waters E."/>
            <person name="Wood A."/>
            <person name="Yang L."/>
            <person name="Cove D."/>
            <person name="Cuming A."/>
            <person name="Hasebe M."/>
            <person name="Lucas S."/>
            <person name="Mishler D.B."/>
            <person name="Reski R."/>
            <person name="Grigoriev I."/>
            <person name="Quatrano R.S."/>
            <person name="Boore J.L."/>
        </authorList>
    </citation>
    <scope>NUCLEOTIDE SEQUENCE [LARGE SCALE GENOMIC DNA]</scope>
    <source>
        <strain evidence="4 5">cv. Gransden 2004</strain>
    </source>
</reference>
<dbReference type="OrthoDB" id="4882at2759"/>
<dbReference type="EMBL" id="ABEU02000009">
    <property type="status" value="NOT_ANNOTATED_CDS"/>
    <property type="molecule type" value="Genomic_DNA"/>
</dbReference>
<dbReference type="Gene3D" id="2.40.30.70">
    <property type="entry name" value="YaeB-like"/>
    <property type="match status" value="1"/>
</dbReference>
<dbReference type="Proteomes" id="UP000006727">
    <property type="component" value="Chromosome 9"/>
</dbReference>
<reference evidence="4 5" key="2">
    <citation type="journal article" date="2018" name="Plant J.">
        <title>The Physcomitrella patens chromosome-scale assembly reveals moss genome structure and evolution.</title>
        <authorList>
            <person name="Lang D."/>
            <person name="Ullrich K.K."/>
            <person name="Murat F."/>
            <person name="Fuchs J."/>
            <person name="Jenkins J."/>
            <person name="Haas F.B."/>
            <person name="Piednoel M."/>
            <person name="Gundlach H."/>
            <person name="Van Bel M."/>
            <person name="Meyberg R."/>
            <person name="Vives C."/>
            <person name="Morata J."/>
            <person name="Symeonidi A."/>
            <person name="Hiss M."/>
            <person name="Muchero W."/>
            <person name="Kamisugi Y."/>
            <person name="Saleh O."/>
            <person name="Blanc G."/>
            <person name="Decker E.L."/>
            <person name="van Gessel N."/>
            <person name="Grimwood J."/>
            <person name="Hayes R.D."/>
            <person name="Graham S.W."/>
            <person name="Gunter L.E."/>
            <person name="McDaniel S.F."/>
            <person name="Hoernstein S.N.W."/>
            <person name="Larsson A."/>
            <person name="Li F.W."/>
            <person name="Perroud P.F."/>
            <person name="Phillips J."/>
            <person name="Ranjan P."/>
            <person name="Rokshar D.S."/>
            <person name="Rothfels C.J."/>
            <person name="Schneider L."/>
            <person name="Shu S."/>
            <person name="Stevenson D.W."/>
            <person name="Thummler F."/>
            <person name="Tillich M."/>
            <person name="Villarreal Aguilar J.C."/>
            <person name="Widiez T."/>
            <person name="Wong G.K."/>
            <person name="Wymore A."/>
            <person name="Zhang Y."/>
            <person name="Zimmer A.D."/>
            <person name="Quatrano R.S."/>
            <person name="Mayer K.F.X."/>
            <person name="Goodstein D."/>
            <person name="Casacuberta J.M."/>
            <person name="Vandepoele K."/>
            <person name="Reski R."/>
            <person name="Cuming A.C."/>
            <person name="Tuskan G.A."/>
            <person name="Maumus F."/>
            <person name="Salse J."/>
            <person name="Schmutz J."/>
            <person name="Rensing S.A."/>
        </authorList>
    </citation>
    <scope>NUCLEOTIDE SEQUENCE [LARGE SCALE GENOMIC DNA]</scope>
    <source>
        <strain evidence="4 5">cv. Gransden 2004</strain>
    </source>
</reference>
<dbReference type="Pfam" id="PF01980">
    <property type="entry name" value="TrmO_N"/>
    <property type="match status" value="1"/>
</dbReference>
<keyword evidence="1" id="KW-0949">S-adenosyl-L-methionine</keyword>
<organism evidence="4 5">
    <name type="scientific">Physcomitrium patens</name>
    <name type="common">Spreading-leaved earth moss</name>
    <name type="synonym">Physcomitrella patens</name>
    <dbReference type="NCBI Taxonomy" id="3218"/>
    <lineage>
        <taxon>Eukaryota</taxon>
        <taxon>Viridiplantae</taxon>
        <taxon>Streptophyta</taxon>
        <taxon>Embryophyta</taxon>
        <taxon>Bryophyta</taxon>
        <taxon>Bryophytina</taxon>
        <taxon>Bryopsida</taxon>
        <taxon>Funariidae</taxon>
        <taxon>Funariales</taxon>
        <taxon>Funariaceae</taxon>
        <taxon>Physcomitrium</taxon>
    </lineage>
</organism>